<keyword evidence="1" id="KW-1133">Transmembrane helix</keyword>
<dbReference type="AlphaFoldDB" id="A0A1H2RGS7"/>
<proteinExistence type="predicted"/>
<dbReference type="Proteomes" id="UP000199441">
    <property type="component" value="Unassembled WGS sequence"/>
</dbReference>
<gene>
    <name evidence="2" type="ORF">SAMN04488001_0501</name>
</gene>
<accession>A0A1H2RGS7</accession>
<dbReference type="EMBL" id="FNOI01000001">
    <property type="protein sequence ID" value="SDW18662.1"/>
    <property type="molecule type" value="Genomic_DNA"/>
</dbReference>
<evidence type="ECO:0000256" key="1">
    <source>
        <dbReference type="SAM" id="Phobius"/>
    </source>
</evidence>
<organism evidence="2 3">
    <name type="scientific">Litoreibacter albidus</name>
    <dbReference type="NCBI Taxonomy" id="670155"/>
    <lineage>
        <taxon>Bacteria</taxon>
        <taxon>Pseudomonadati</taxon>
        <taxon>Pseudomonadota</taxon>
        <taxon>Alphaproteobacteria</taxon>
        <taxon>Rhodobacterales</taxon>
        <taxon>Roseobacteraceae</taxon>
        <taxon>Litoreibacter</taxon>
    </lineage>
</organism>
<keyword evidence="1" id="KW-0472">Membrane</keyword>
<feature type="transmembrane region" description="Helical" evidence="1">
    <location>
        <begin position="24"/>
        <end position="42"/>
    </location>
</feature>
<dbReference type="STRING" id="670155.SAMN04488001_0501"/>
<protein>
    <recommendedName>
        <fullName evidence="4">PH domain-containing protein</fullName>
    </recommendedName>
</protein>
<feature type="transmembrane region" description="Helical" evidence="1">
    <location>
        <begin position="48"/>
        <end position="67"/>
    </location>
</feature>
<evidence type="ECO:0000313" key="2">
    <source>
        <dbReference type="EMBL" id="SDW18662.1"/>
    </source>
</evidence>
<dbReference type="RefSeq" id="WP_244508525.1">
    <property type="nucleotide sequence ID" value="NZ_FNOI01000001.1"/>
</dbReference>
<name>A0A1H2RGS7_9RHOB</name>
<sequence>MTRNDNDQSSEVIVGLIPSAPRRLFGTVVLYALGGLLLYLVVTQPPEGLHLVFLLIILGAASIYGGYRMWDVTGHMIELTEQELRLSDGRVIFRMEDVHKVDRSFFAFKPSNGFLVTLKVAYPKAWAPGLWWRLGKRVGVGGLTSGAEGKMMADTLAAMIAARDGLVDLDSLR</sequence>
<keyword evidence="1" id="KW-0812">Transmembrane</keyword>
<evidence type="ECO:0000313" key="3">
    <source>
        <dbReference type="Proteomes" id="UP000199441"/>
    </source>
</evidence>
<evidence type="ECO:0008006" key="4">
    <source>
        <dbReference type="Google" id="ProtNLM"/>
    </source>
</evidence>
<reference evidence="3" key="1">
    <citation type="submission" date="2016-10" db="EMBL/GenBank/DDBJ databases">
        <authorList>
            <person name="Varghese N."/>
            <person name="Submissions S."/>
        </authorList>
    </citation>
    <scope>NUCLEOTIDE SEQUENCE [LARGE SCALE GENOMIC DNA]</scope>
    <source>
        <strain evidence="3">DSM 26922</strain>
    </source>
</reference>
<keyword evidence="3" id="KW-1185">Reference proteome</keyword>